<feature type="domain" description="Response regulatory" evidence="2">
    <location>
        <begin position="2"/>
        <end position="117"/>
    </location>
</feature>
<organism evidence="3 4">
    <name type="scientific">Candidatus Rhodobacter oscarellae</name>
    <dbReference type="NCBI Taxonomy" id="1675527"/>
    <lineage>
        <taxon>Bacteria</taxon>
        <taxon>Pseudomonadati</taxon>
        <taxon>Pseudomonadota</taxon>
        <taxon>Alphaproteobacteria</taxon>
        <taxon>Rhodobacterales</taxon>
        <taxon>Rhodobacter group</taxon>
        <taxon>Rhodobacter</taxon>
    </lineage>
</organism>
<dbReference type="STRING" id="1675527.AIOL_000718"/>
<dbReference type="InterPro" id="IPR011006">
    <property type="entry name" value="CheY-like_superfamily"/>
</dbReference>
<dbReference type="AlphaFoldDB" id="A0A0J9ECZ8"/>
<feature type="modified residue" description="4-aspartylphosphate" evidence="1">
    <location>
        <position position="51"/>
    </location>
</feature>
<dbReference type="RefSeq" id="WP_049641624.1">
    <property type="nucleotide sequence ID" value="NZ_LFTY01000001.1"/>
</dbReference>
<name>A0A0J9ECZ8_9RHOB</name>
<sequence>MRVLIVESCPELARLWSAYLQRQGAEVVVAASESGAVDHLRDGTVDVIVLDLVLEVGSAFAVADFASYSQPSARVIFVTNTTFFSDGSIFRHIPNACAYLPSGTSPEDLAAVVDHYGLAH</sequence>
<evidence type="ECO:0000313" key="3">
    <source>
        <dbReference type="EMBL" id="KMW60556.1"/>
    </source>
</evidence>
<dbReference type="GO" id="GO:0000160">
    <property type="term" value="P:phosphorelay signal transduction system"/>
    <property type="evidence" value="ECO:0007669"/>
    <property type="project" value="InterPro"/>
</dbReference>
<dbReference type="PATRIC" id="fig|1675527.3.peg.774"/>
<keyword evidence="1" id="KW-0597">Phosphoprotein</keyword>
<accession>A0A0J9ECZ8</accession>
<dbReference type="CDD" id="cd00156">
    <property type="entry name" value="REC"/>
    <property type="match status" value="1"/>
</dbReference>
<dbReference type="EMBL" id="LFTY01000001">
    <property type="protein sequence ID" value="KMW60556.1"/>
    <property type="molecule type" value="Genomic_DNA"/>
</dbReference>
<dbReference type="Pfam" id="PF00072">
    <property type="entry name" value="Response_reg"/>
    <property type="match status" value="1"/>
</dbReference>
<dbReference type="Gene3D" id="3.40.50.2300">
    <property type="match status" value="1"/>
</dbReference>
<protein>
    <submittedName>
        <fullName evidence="3">Chemotaxis protein CheY</fullName>
    </submittedName>
</protein>
<dbReference type="PROSITE" id="PS50110">
    <property type="entry name" value="RESPONSE_REGULATORY"/>
    <property type="match status" value="1"/>
</dbReference>
<evidence type="ECO:0000313" key="4">
    <source>
        <dbReference type="Proteomes" id="UP000037178"/>
    </source>
</evidence>
<dbReference type="Proteomes" id="UP000037178">
    <property type="component" value="Unassembled WGS sequence"/>
</dbReference>
<dbReference type="OrthoDB" id="7874292at2"/>
<comment type="caution">
    <text evidence="3">The sequence shown here is derived from an EMBL/GenBank/DDBJ whole genome shotgun (WGS) entry which is preliminary data.</text>
</comment>
<evidence type="ECO:0000259" key="2">
    <source>
        <dbReference type="PROSITE" id="PS50110"/>
    </source>
</evidence>
<reference evidence="3 4" key="1">
    <citation type="submission" date="2015-06" db="EMBL/GenBank/DDBJ databases">
        <title>Draft genome sequence of an Alphaproteobacteria species associated to the Mediterranean sponge Oscarella lobularis.</title>
        <authorList>
            <person name="Jourda C."/>
            <person name="Santini S."/>
            <person name="Claverie J.-M."/>
        </authorList>
    </citation>
    <scope>NUCLEOTIDE SEQUENCE [LARGE SCALE GENOMIC DNA]</scope>
    <source>
        <strain evidence="3">IGS</strain>
    </source>
</reference>
<dbReference type="InterPro" id="IPR001789">
    <property type="entry name" value="Sig_transdc_resp-reg_receiver"/>
</dbReference>
<dbReference type="SUPFAM" id="SSF52172">
    <property type="entry name" value="CheY-like"/>
    <property type="match status" value="1"/>
</dbReference>
<keyword evidence="4" id="KW-1185">Reference proteome</keyword>
<evidence type="ECO:0000256" key="1">
    <source>
        <dbReference type="PROSITE-ProRule" id="PRU00169"/>
    </source>
</evidence>
<dbReference type="SMART" id="SM00448">
    <property type="entry name" value="REC"/>
    <property type="match status" value="1"/>
</dbReference>
<proteinExistence type="predicted"/>
<gene>
    <name evidence="3" type="ORF">AIOL_000718</name>
</gene>